<evidence type="ECO:0000256" key="16">
    <source>
        <dbReference type="SAM" id="MobiDB-lite"/>
    </source>
</evidence>
<evidence type="ECO:0000256" key="9">
    <source>
        <dbReference type="ARBA" id="ARBA00023239"/>
    </source>
</evidence>
<keyword evidence="13" id="KW-0106">Calcium</keyword>
<feature type="binding site" evidence="13">
    <location>
        <position position="586"/>
    </location>
    <ligand>
        <name>Ca(2+)</name>
        <dbReference type="ChEBI" id="CHEBI:29108"/>
        <note>structural</note>
    </ligand>
</feature>
<dbReference type="PANTHER" id="PTHR10680">
    <property type="entry name" value="PEPTIDYL-GLYCINE ALPHA-AMIDATING MONOOXYGENASE"/>
    <property type="match status" value="1"/>
</dbReference>
<keyword evidence="17" id="KW-0812">Transmembrane</keyword>
<evidence type="ECO:0000256" key="2">
    <source>
        <dbReference type="ARBA" id="ARBA00006026"/>
    </source>
</evidence>
<dbReference type="CDD" id="cd14958">
    <property type="entry name" value="NHL_PAL_like"/>
    <property type="match status" value="1"/>
</dbReference>
<dbReference type="InterPro" id="IPR008977">
    <property type="entry name" value="PHM/PNGase_F_dom_sf"/>
</dbReference>
<feature type="binding site" evidence="13">
    <location>
        <position position="289"/>
    </location>
    <ligand>
        <name>Cu(2+)</name>
        <dbReference type="ChEBI" id="CHEBI:29036"/>
        <label>1</label>
        <note>catalytic</note>
    </ligand>
</feature>
<keyword evidence="13" id="KW-0186">Copper</keyword>
<comment type="cofactor">
    <cofactor evidence="13">
        <name>Cu(2+)</name>
        <dbReference type="ChEBI" id="CHEBI:29036"/>
    </cofactor>
    <text evidence="13">Binds 2 Cu(2+) ions per subunit.</text>
</comment>
<name>A0A7J7KP95_BUGNE</name>
<protein>
    <submittedName>
        <fullName evidence="21">PAM</fullName>
    </submittedName>
</protein>
<evidence type="ECO:0000256" key="4">
    <source>
        <dbReference type="ARBA" id="ARBA00022723"/>
    </source>
</evidence>
<feature type="disulfide bond" evidence="14">
    <location>
        <begin position="504"/>
        <end position="515"/>
    </location>
</feature>
<keyword evidence="9" id="KW-0456">Lyase</keyword>
<feature type="binding site" evidence="13">
    <location>
        <position position="492"/>
    </location>
    <ligand>
        <name>Zn(2+)</name>
        <dbReference type="ChEBI" id="CHEBI:29105"/>
        <note>catalytic</note>
    </ligand>
</feature>
<feature type="binding site" evidence="13">
    <location>
        <position position="384"/>
    </location>
    <ligand>
        <name>Zn(2+)</name>
        <dbReference type="ChEBI" id="CHEBI:29105"/>
        <note>catalytic</note>
    </ligand>
</feature>
<keyword evidence="22" id="KW-1185">Reference proteome</keyword>
<feature type="binding site" evidence="13">
    <location>
        <position position="585"/>
    </location>
    <ligand>
        <name>Zn(2+)</name>
        <dbReference type="ChEBI" id="CHEBI:29105"/>
        <note>catalytic</note>
    </ligand>
</feature>
<evidence type="ECO:0000259" key="19">
    <source>
        <dbReference type="Pfam" id="PF01082"/>
    </source>
</evidence>
<keyword evidence="13" id="KW-0862">Zinc</keyword>
<feature type="transmembrane region" description="Helical" evidence="17">
    <location>
        <begin position="643"/>
        <end position="665"/>
    </location>
</feature>
<feature type="chain" id="PRO_5029482455" evidence="18">
    <location>
        <begin position="24"/>
        <end position="725"/>
    </location>
</feature>
<feature type="binding site" evidence="13">
    <location>
        <position position="79"/>
    </location>
    <ligand>
        <name>Cu(2+)</name>
        <dbReference type="ChEBI" id="CHEBI:29036"/>
        <label>1</label>
        <note>catalytic</note>
    </ligand>
</feature>
<feature type="disulfide bond" evidence="14">
    <location>
        <begin position="433"/>
        <end position="453"/>
    </location>
</feature>
<dbReference type="InterPro" id="IPR000720">
    <property type="entry name" value="PHM/PAL"/>
</dbReference>
<keyword evidence="7 14" id="KW-1015">Disulfide bond</keyword>
<evidence type="ECO:0000259" key="20">
    <source>
        <dbReference type="Pfam" id="PF03712"/>
    </source>
</evidence>
<feature type="repeat" description="NHL" evidence="15">
    <location>
        <begin position="369"/>
        <end position="410"/>
    </location>
</feature>
<evidence type="ECO:0000256" key="12">
    <source>
        <dbReference type="PIRSR" id="PIRSR600720-1"/>
    </source>
</evidence>
<evidence type="ECO:0000313" key="21">
    <source>
        <dbReference type="EMBL" id="KAF6039893.1"/>
    </source>
</evidence>
<feature type="binding site" evidence="13">
    <location>
        <position position="80"/>
    </location>
    <ligand>
        <name>Cu(2+)</name>
        <dbReference type="ChEBI" id="CHEBI:29036"/>
        <label>1</label>
        <note>catalytic</note>
    </ligand>
</feature>
<evidence type="ECO:0000256" key="10">
    <source>
        <dbReference type="ARBA" id="ARBA00023268"/>
    </source>
</evidence>
<keyword evidence="5 18" id="KW-0732">Signal</keyword>
<dbReference type="PRINTS" id="PR00790">
    <property type="entry name" value="PAMONOXGNASE"/>
</dbReference>
<dbReference type="AlphaFoldDB" id="A0A7J7KP95"/>
<feature type="disulfide bond" evidence="14">
    <location>
        <begin position="197"/>
        <end position="307"/>
    </location>
</feature>
<evidence type="ECO:0000256" key="3">
    <source>
        <dbReference type="ARBA" id="ARBA00010263"/>
    </source>
</evidence>
<feature type="domain" description="Copper type II ascorbate-dependent monooxygenase C-terminal" evidence="20">
    <location>
        <begin position="173"/>
        <end position="304"/>
    </location>
</feature>
<comment type="catalytic activity">
    <reaction evidence="1">
        <text>a [peptide]-C-terminal (2S)-2-hydroxyglycine = a [peptide]-C-terminal amide + glyoxylate</text>
        <dbReference type="Rhea" id="RHEA:20924"/>
        <dbReference type="Rhea" id="RHEA-COMP:13485"/>
        <dbReference type="Rhea" id="RHEA-COMP:15321"/>
        <dbReference type="ChEBI" id="CHEBI:36655"/>
        <dbReference type="ChEBI" id="CHEBI:137001"/>
        <dbReference type="ChEBI" id="CHEBI:142768"/>
        <dbReference type="EC" id="4.3.2.5"/>
    </reaction>
</comment>
<evidence type="ECO:0000256" key="8">
    <source>
        <dbReference type="ARBA" id="ARBA00023180"/>
    </source>
</evidence>
<evidence type="ECO:0000313" key="22">
    <source>
        <dbReference type="Proteomes" id="UP000593567"/>
    </source>
</evidence>
<feature type="disulfide bond" evidence="14">
    <location>
        <begin position="45"/>
        <end position="98"/>
    </location>
</feature>
<feature type="binding site" evidence="12">
    <location>
        <position position="508"/>
    </location>
    <ligand>
        <name>a protein</name>
        <dbReference type="ChEBI" id="CHEBI:16541"/>
    </ligand>
    <ligandPart>
        <name>C-terminal Xaa-(2S)-2-hydroxyglycine residue</name>
        <dbReference type="ChEBI" id="CHEBI:142768"/>
    </ligandPart>
</feature>
<keyword evidence="10" id="KW-0511">Multifunctional enzyme</keyword>
<dbReference type="GO" id="GO:0005576">
    <property type="term" value="C:extracellular region"/>
    <property type="evidence" value="ECO:0007669"/>
    <property type="project" value="TreeGrafter"/>
</dbReference>
<sequence>MASYLLPTMLSLCLIFCLHFSSATQSKMEIRMPNLRPSVEDYYVCTSIKVPSETYIITGELSPLTGKPSMRLWQTQVAHHILLFGCDEPFSYDSSWECGATCKKRSSIMFAWAKNADPTKLPPDVGYHIGGHSGVNYIVMQVHYARALTKDDPPDQSGIALYTSTIKPNFTQGIFLMAADFGHIPPKKTAAHLDVSCYFKSSKTIHPFAFRTHAHSLSTVISAYKRPAGHPQAKWEELGKGNPQWPQAFYPMKTKHTIQYNDIVVARCVYNSTSRDTDTHVGSKHTDEMCNFYMMYYTKGEAEYLQCGGNRIPSQARDMPDSSFELLPPNPKLDEQASGHHHHDHHGDGSSNSAGAITENTLVEFNSSGNAIDSWGDNLFYLPHGITIDKDDNIWLTDVALHQVFKFTPANRNTPSLTLGQRFKPGSTETSFCKPTDVAVLSDGGFFVSDGYCNGRIMRFDKDGHLVRQWGSMAVKGLFSRKPAPNQFTVVHSLALDEARDLLCAADRNNNRMQCFHTESEFLYEYDASEGVFAIASRPKTGDMVMVTSNQNKDSGHLHLLRFSATSAELGGTFTPAEDKFHVLHDVAVSSDGSRAYIAQLSPPYVYQFSMSAETDSRQNSHQTHTFMGSSHREGSSVSSQNVPIVVAVMLIVPIACILITLLIYKIYTQKVRGSQGKFDMGNIFSGGTKRGDRVGFSPLATNEDQYTDDEDELSNEKQTFVVRP</sequence>
<evidence type="ECO:0000256" key="6">
    <source>
        <dbReference type="ARBA" id="ARBA00022737"/>
    </source>
</evidence>
<dbReference type="InterPro" id="IPR024548">
    <property type="entry name" value="Cu2_monoox_C"/>
</dbReference>
<keyword evidence="4 13" id="KW-0479">Metal-binding</keyword>
<dbReference type="Gene3D" id="2.60.120.310">
    <property type="entry name" value="Copper type II, ascorbate-dependent monooxygenase, N-terminal domain"/>
    <property type="match status" value="1"/>
</dbReference>
<feature type="disulfide bond" evidence="14">
    <location>
        <begin position="86"/>
        <end position="102"/>
    </location>
</feature>
<dbReference type="OrthoDB" id="10044505at2759"/>
<feature type="binding site" evidence="13">
    <location>
        <position position="143"/>
    </location>
    <ligand>
        <name>Cu(2+)</name>
        <dbReference type="ChEBI" id="CHEBI:29036"/>
        <label>1</label>
        <note>catalytic</note>
    </ligand>
</feature>
<feature type="binding site" evidence="13">
    <location>
        <position position="215"/>
    </location>
    <ligand>
        <name>Cu(2+)</name>
        <dbReference type="ChEBI" id="CHEBI:29036"/>
        <label>1</label>
        <note>catalytic</note>
    </ligand>
</feature>
<evidence type="ECO:0000256" key="5">
    <source>
        <dbReference type="ARBA" id="ARBA00022729"/>
    </source>
</evidence>
<dbReference type="Pfam" id="PF03712">
    <property type="entry name" value="Cu2_monoox_C"/>
    <property type="match status" value="1"/>
</dbReference>
<dbReference type="InterPro" id="IPR000323">
    <property type="entry name" value="Cu2_ascorb_mOase_N"/>
</dbReference>
<evidence type="ECO:0000256" key="18">
    <source>
        <dbReference type="SAM" id="SignalP"/>
    </source>
</evidence>
<dbReference type="Pfam" id="PF01082">
    <property type="entry name" value="Cu2_monooxygen"/>
    <property type="match status" value="1"/>
</dbReference>
<feature type="region of interest" description="Disordered" evidence="16">
    <location>
        <begin position="315"/>
        <end position="355"/>
    </location>
</feature>
<evidence type="ECO:0000256" key="7">
    <source>
        <dbReference type="ARBA" id="ARBA00023157"/>
    </source>
</evidence>
<reference evidence="21" key="1">
    <citation type="submission" date="2020-06" db="EMBL/GenBank/DDBJ databases">
        <title>Draft genome of Bugula neritina, a colonial animal packing powerful symbionts and potential medicines.</title>
        <authorList>
            <person name="Rayko M."/>
        </authorList>
    </citation>
    <scope>NUCLEOTIDE SEQUENCE [LARGE SCALE GENOMIC DNA]</scope>
    <source>
        <strain evidence="21">Kwan_BN1</strain>
    </source>
</reference>
<dbReference type="SUPFAM" id="SSF49742">
    <property type="entry name" value="PHM/PNGase F"/>
    <property type="match status" value="2"/>
</dbReference>
<feature type="domain" description="Copper type II ascorbate-dependent monooxygenase N-terminal" evidence="19">
    <location>
        <begin position="28"/>
        <end position="146"/>
    </location>
</feature>
<evidence type="ECO:0000256" key="1">
    <source>
        <dbReference type="ARBA" id="ARBA00000686"/>
    </source>
</evidence>
<feature type="binding site" evidence="12">
    <location>
        <position position="452"/>
    </location>
    <ligand>
        <name>a protein</name>
        <dbReference type="ChEBI" id="CHEBI:16541"/>
    </ligand>
    <ligandPart>
        <name>C-terminal Xaa-(2S)-2-hydroxyglycine residue</name>
        <dbReference type="ChEBI" id="CHEBI:142768"/>
    </ligandPart>
</feature>
<dbReference type="Pfam" id="PF01436">
    <property type="entry name" value="NHL"/>
    <property type="match status" value="2"/>
</dbReference>
<comment type="similarity">
    <text evidence="3">In the N-terminal section; belongs to the copper type II ascorbate-dependent monooxygenase family.</text>
</comment>
<feature type="region of interest" description="Disordered" evidence="16">
    <location>
        <begin position="695"/>
        <end position="725"/>
    </location>
</feature>
<feature type="signal peptide" evidence="18">
    <location>
        <begin position="1"/>
        <end position="23"/>
    </location>
</feature>
<evidence type="ECO:0000256" key="17">
    <source>
        <dbReference type="SAM" id="Phobius"/>
    </source>
</evidence>
<comment type="caution">
    <text evidence="21">The sequence shown here is derived from an EMBL/GenBank/DDBJ whole genome shotgun (WGS) entry which is preliminary data.</text>
</comment>
<gene>
    <name evidence="21" type="ORF">EB796_001745</name>
</gene>
<accession>A0A7J7KP95</accession>
<keyword evidence="6" id="KW-0677">Repeat</keyword>
<dbReference type="GO" id="GO:0016020">
    <property type="term" value="C:membrane"/>
    <property type="evidence" value="ECO:0007669"/>
    <property type="project" value="InterPro"/>
</dbReference>
<dbReference type="InterPro" id="IPR011042">
    <property type="entry name" value="6-blade_b-propeller_TolB-like"/>
</dbReference>
<comment type="similarity">
    <text evidence="2">In the C-terminal section; belongs to the peptidyl-alpha-hydroxyglycine alpha-amidating lyase family.</text>
</comment>
<dbReference type="InterPro" id="IPR036939">
    <property type="entry name" value="Cu2_ascorb_mOase_N_sf"/>
</dbReference>
<evidence type="ECO:0000256" key="11">
    <source>
        <dbReference type="ARBA" id="ARBA00048431"/>
    </source>
</evidence>
<feature type="repeat" description="NHL" evidence="15">
    <location>
        <begin position="424"/>
        <end position="463"/>
    </location>
</feature>
<comment type="catalytic activity">
    <reaction evidence="11">
        <text>a [peptide]-C-terminal glycine + 2 L-ascorbate + O2 = a [peptide]-C-terminal (2S)-2-hydroxyglycine + 2 monodehydro-L-ascorbate radical + H2O</text>
        <dbReference type="Rhea" id="RHEA:21452"/>
        <dbReference type="Rhea" id="RHEA-COMP:13486"/>
        <dbReference type="Rhea" id="RHEA-COMP:15321"/>
        <dbReference type="ChEBI" id="CHEBI:15377"/>
        <dbReference type="ChEBI" id="CHEBI:15379"/>
        <dbReference type="ChEBI" id="CHEBI:38290"/>
        <dbReference type="ChEBI" id="CHEBI:59513"/>
        <dbReference type="ChEBI" id="CHEBI:137000"/>
        <dbReference type="ChEBI" id="CHEBI:142768"/>
        <dbReference type="EC" id="1.14.17.3"/>
    </reaction>
</comment>
<comment type="cofactor">
    <cofactor evidence="13">
        <name>Zn(2+)</name>
        <dbReference type="ChEBI" id="CHEBI:29105"/>
    </cofactor>
    <text evidence="13">Binds one Zn(2+) ion per subunit.</text>
</comment>
<dbReference type="GO" id="GO:0005507">
    <property type="term" value="F:copper ion binding"/>
    <property type="evidence" value="ECO:0007669"/>
    <property type="project" value="InterPro"/>
</dbReference>
<feature type="binding site" evidence="13">
    <location>
        <position position="213"/>
    </location>
    <ligand>
        <name>Cu(2+)</name>
        <dbReference type="ChEBI" id="CHEBI:29036"/>
        <label>1</label>
        <note>catalytic</note>
    </ligand>
</feature>
<dbReference type="Gene3D" id="2.60.120.230">
    <property type="match status" value="1"/>
</dbReference>
<dbReference type="InterPro" id="IPR001258">
    <property type="entry name" value="NHL_repeat"/>
</dbReference>
<feature type="disulfide bond" evidence="14">
    <location>
        <begin position="268"/>
        <end position="290"/>
    </location>
</feature>
<dbReference type="GO" id="GO:0004598">
    <property type="term" value="F:peptidylamidoglycolate lyase activity"/>
    <property type="evidence" value="ECO:0007669"/>
    <property type="project" value="UniProtKB-EC"/>
</dbReference>
<dbReference type="InterPro" id="IPR014784">
    <property type="entry name" value="Cu2_ascorb_mOase-like_C"/>
</dbReference>
<proteinExistence type="inferred from homology"/>
<dbReference type="Gene3D" id="2.120.10.30">
    <property type="entry name" value="TolB, C-terminal domain"/>
    <property type="match status" value="1"/>
</dbReference>
<keyword evidence="8" id="KW-0325">Glycoprotein</keyword>
<dbReference type="PROSITE" id="PS51125">
    <property type="entry name" value="NHL"/>
    <property type="match status" value="2"/>
</dbReference>
<dbReference type="PANTHER" id="PTHR10680:SF28">
    <property type="entry name" value="SMP-30_GLUCONOLACTONASE_LRE-LIKE REGION DOMAIN-CONTAINING PROTEIN"/>
    <property type="match status" value="1"/>
</dbReference>
<evidence type="ECO:0000256" key="13">
    <source>
        <dbReference type="PIRSR" id="PIRSR600720-2"/>
    </source>
</evidence>
<organism evidence="21 22">
    <name type="scientific">Bugula neritina</name>
    <name type="common">Brown bryozoan</name>
    <name type="synonym">Sertularia neritina</name>
    <dbReference type="NCBI Taxonomy" id="10212"/>
    <lineage>
        <taxon>Eukaryota</taxon>
        <taxon>Metazoa</taxon>
        <taxon>Spiralia</taxon>
        <taxon>Lophotrochozoa</taxon>
        <taxon>Bryozoa</taxon>
        <taxon>Gymnolaemata</taxon>
        <taxon>Cheilostomatida</taxon>
        <taxon>Flustrina</taxon>
        <taxon>Buguloidea</taxon>
        <taxon>Bugulidae</taxon>
        <taxon>Bugula</taxon>
    </lineage>
</organism>
<dbReference type="Proteomes" id="UP000593567">
    <property type="component" value="Unassembled WGS sequence"/>
</dbReference>
<dbReference type="GO" id="GO:0004504">
    <property type="term" value="F:peptidylglycine monooxygenase activity"/>
    <property type="evidence" value="ECO:0007669"/>
    <property type="project" value="UniProtKB-EC"/>
</dbReference>
<keyword evidence="17" id="KW-1133">Transmembrane helix</keyword>
<dbReference type="GO" id="GO:0006518">
    <property type="term" value="P:peptide metabolic process"/>
    <property type="evidence" value="ECO:0007669"/>
    <property type="project" value="InterPro"/>
</dbReference>
<keyword evidence="17" id="KW-0472">Membrane</keyword>
<evidence type="ECO:0000256" key="14">
    <source>
        <dbReference type="PIRSR" id="PIRSR600720-3"/>
    </source>
</evidence>
<dbReference type="EMBL" id="VXIV02000200">
    <property type="protein sequence ID" value="KAF6039893.1"/>
    <property type="molecule type" value="Genomic_DNA"/>
</dbReference>
<evidence type="ECO:0000256" key="15">
    <source>
        <dbReference type="PROSITE-ProRule" id="PRU00504"/>
    </source>
</evidence>
<dbReference type="SUPFAM" id="SSF63829">
    <property type="entry name" value="Calcium-dependent phosphotriesterase"/>
    <property type="match status" value="1"/>
</dbReference>